<evidence type="ECO:0000313" key="2">
    <source>
        <dbReference type="Proteomes" id="UP000069443"/>
    </source>
</evidence>
<evidence type="ECO:0000313" key="1">
    <source>
        <dbReference type="EMBL" id="GAS95051.1"/>
    </source>
</evidence>
<dbReference type="AlphaFoldDB" id="A0A100WBB9"/>
<accession>A0A100WBB9</accession>
<comment type="caution">
    <text evidence="1">The sequence shown here is derived from an EMBL/GenBank/DDBJ whole genome shotgun (WGS) entry which is preliminary data.</text>
</comment>
<dbReference type="OrthoDB" id="4744673at2"/>
<dbReference type="Proteomes" id="UP000069443">
    <property type="component" value="Unassembled WGS sequence"/>
</dbReference>
<name>A0A100WBB9_MYCCR</name>
<dbReference type="EMBL" id="BCSY01000036">
    <property type="protein sequence ID" value="GAS95051.1"/>
    <property type="molecule type" value="Genomic_DNA"/>
</dbReference>
<protein>
    <submittedName>
        <fullName evidence="1">Tetratricopeptide TPR_2 repeat protein</fullName>
    </submittedName>
</protein>
<organism evidence="1 2">
    <name type="scientific">Mycolicibacterium canariasense</name>
    <name type="common">Mycobacterium canariasense</name>
    <dbReference type="NCBI Taxonomy" id="228230"/>
    <lineage>
        <taxon>Bacteria</taxon>
        <taxon>Bacillati</taxon>
        <taxon>Actinomycetota</taxon>
        <taxon>Actinomycetes</taxon>
        <taxon>Mycobacteriales</taxon>
        <taxon>Mycobacteriaceae</taxon>
        <taxon>Mycolicibacterium</taxon>
    </lineage>
</organism>
<proteinExistence type="predicted"/>
<reference evidence="2" key="2">
    <citation type="submission" date="2016-02" db="EMBL/GenBank/DDBJ databases">
        <title>Draft genome sequence of five rapidly growing Mycobacterium species.</title>
        <authorList>
            <person name="Katahira K."/>
            <person name="Gotou Y."/>
            <person name="Iida K."/>
            <person name="Ogura Y."/>
            <person name="Hayashi T."/>
        </authorList>
    </citation>
    <scope>NUCLEOTIDE SEQUENCE [LARGE SCALE GENOMIC DNA]</scope>
    <source>
        <strain evidence="2">JCM15298</strain>
    </source>
</reference>
<dbReference type="RefSeq" id="WP_131805261.1">
    <property type="nucleotide sequence ID" value="NZ_BCSY01000036.1"/>
</dbReference>
<sequence length="59" mass="6581">MAATAIAETNVVELAPRRARQNMRALVEAKRRHPSYVGPAPARRPQEVCRVLPFRRSAG</sequence>
<gene>
    <name evidence="1" type="ORF">RMCC_2017</name>
</gene>
<reference evidence="2" key="1">
    <citation type="journal article" date="2016" name="Genome Announc.">
        <title>Draft Genome Sequences of Five Rapidly Growing Mycobacterium Species, M. thermoresistibile, M. fortuitum subsp. acetamidolyticum, M. canariasense, M. brisbanense, and M. novocastrense.</title>
        <authorList>
            <person name="Katahira K."/>
            <person name="Ogura Y."/>
            <person name="Gotoh Y."/>
            <person name="Hayashi T."/>
        </authorList>
    </citation>
    <scope>NUCLEOTIDE SEQUENCE [LARGE SCALE GENOMIC DNA]</scope>
    <source>
        <strain evidence="2">JCM15298</strain>
    </source>
</reference>
<keyword evidence="2" id="KW-1185">Reference proteome</keyword>